<dbReference type="AlphaFoldDB" id="A0A2H3BK61"/>
<accession>A0A2H3BK61</accession>
<organism evidence="1 2">
    <name type="scientific">Armillaria solidipes</name>
    <dbReference type="NCBI Taxonomy" id="1076256"/>
    <lineage>
        <taxon>Eukaryota</taxon>
        <taxon>Fungi</taxon>
        <taxon>Dikarya</taxon>
        <taxon>Basidiomycota</taxon>
        <taxon>Agaricomycotina</taxon>
        <taxon>Agaricomycetes</taxon>
        <taxon>Agaricomycetidae</taxon>
        <taxon>Agaricales</taxon>
        <taxon>Marasmiineae</taxon>
        <taxon>Physalacriaceae</taxon>
        <taxon>Armillaria</taxon>
    </lineage>
</organism>
<protein>
    <submittedName>
        <fullName evidence="1">Uncharacterized protein</fullName>
    </submittedName>
</protein>
<sequence length="214" mass="23668">MHGFPQSRVSEGILVSRILPSEEQYTHMGTLISPSHGWPTTYPERRMWNPPGRSGTLVLEAYTGMYDRLVRAGSTPTQNIFVTHSLLDHNTKTGEPTRRREDGVERTVYGTVDDEVQESNVLANATAGLEITMVPITEQMRTIMPKFQAPECRPGRILLYKCLLGSMSMDLQFIKVSGGLISDSISGCARNLQGGTSVFAFWNVFFVGDASHGV</sequence>
<dbReference type="EMBL" id="KZ293429">
    <property type="protein sequence ID" value="PBK69294.1"/>
    <property type="molecule type" value="Genomic_DNA"/>
</dbReference>
<evidence type="ECO:0000313" key="1">
    <source>
        <dbReference type="EMBL" id="PBK69294.1"/>
    </source>
</evidence>
<dbReference type="Proteomes" id="UP000218334">
    <property type="component" value="Unassembled WGS sequence"/>
</dbReference>
<proteinExistence type="predicted"/>
<reference evidence="2" key="1">
    <citation type="journal article" date="2017" name="Nat. Ecol. Evol.">
        <title>Genome expansion and lineage-specific genetic innovations in the forest pathogenic fungi Armillaria.</title>
        <authorList>
            <person name="Sipos G."/>
            <person name="Prasanna A.N."/>
            <person name="Walter M.C."/>
            <person name="O'Connor E."/>
            <person name="Balint B."/>
            <person name="Krizsan K."/>
            <person name="Kiss B."/>
            <person name="Hess J."/>
            <person name="Varga T."/>
            <person name="Slot J."/>
            <person name="Riley R."/>
            <person name="Boka B."/>
            <person name="Rigling D."/>
            <person name="Barry K."/>
            <person name="Lee J."/>
            <person name="Mihaltcheva S."/>
            <person name="LaButti K."/>
            <person name="Lipzen A."/>
            <person name="Waldron R."/>
            <person name="Moloney N.M."/>
            <person name="Sperisen C."/>
            <person name="Kredics L."/>
            <person name="Vagvoelgyi C."/>
            <person name="Patrignani A."/>
            <person name="Fitzpatrick D."/>
            <person name="Nagy I."/>
            <person name="Doyle S."/>
            <person name="Anderson J.B."/>
            <person name="Grigoriev I.V."/>
            <person name="Gueldener U."/>
            <person name="Muensterkoetter M."/>
            <person name="Nagy L.G."/>
        </authorList>
    </citation>
    <scope>NUCLEOTIDE SEQUENCE [LARGE SCALE GENOMIC DNA]</scope>
    <source>
        <strain evidence="2">28-4</strain>
    </source>
</reference>
<keyword evidence="2" id="KW-1185">Reference proteome</keyword>
<gene>
    <name evidence="1" type="ORF">ARMSODRAFT_1004097</name>
</gene>
<name>A0A2H3BK61_9AGAR</name>
<evidence type="ECO:0000313" key="2">
    <source>
        <dbReference type="Proteomes" id="UP000218334"/>
    </source>
</evidence>